<evidence type="ECO:0000313" key="2">
    <source>
        <dbReference type="Proteomes" id="UP000027821"/>
    </source>
</evidence>
<evidence type="ECO:0000313" key="1">
    <source>
        <dbReference type="EMBL" id="KEO74749.1"/>
    </source>
</evidence>
<proteinExistence type="predicted"/>
<sequence>MFTPLQPDPYKIITAAQDFQTPIMLVTGTFDNMITSKNLSQFSSKLSQIQNIALSFGHNTLIEETINYFKKK</sequence>
<organism evidence="1 2">
    <name type="scientific">Anditalea andensis</name>
    <dbReference type="NCBI Taxonomy" id="1048983"/>
    <lineage>
        <taxon>Bacteria</taxon>
        <taxon>Pseudomonadati</taxon>
        <taxon>Bacteroidota</taxon>
        <taxon>Cytophagia</taxon>
        <taxon>Cytophagales</taxon>
        <taxon>Cytophagaceae</taxon>
        <taxon>Anditalea</taxon>
    </lineage>
</organism>
<reference evidence="1 2" key="1">
    <citation type="submission" date="2014-04" db="EMBL/GenBank/DDBJ databases">
        <title>Characterization and application of a salt tolerant electro-active bacterium.</title>
        <authorList>
            <person name="Yang L."/>
            <person name="Wei S."/>
            <person name="Tay Q.X.M."/>
        </authorList>
    </citation>
    <scope>NUCLEOTIDE SEQUENCE [LARGE SCALE GENOMIC DNA]</scope>
    <source>
        <strain evidence="1 2">LY1</strain>
    </source>
</reference>
<dbReference type="EMBL" id="JMIH01000014">
    <property type="protein sequence ID" value="KEO74749.1"/>
    <property type="molecule type" value="Genomic_DNA"/>
</dbReference>
<accession>A0A074L0S0</accession>
<evidence type="ECO:0008006" key="3">
    <source>
        <dbReference type="Google" id="ProtNLM"/>
    </source>
</evidence>
<dbReference type="STRING" id="1048983.EL17_03470"/>
<dbReference type="eggNOG" id="COG0596">
    <property type="taxonomic scope" value="Bacteria"/>
</dbReference>
<dbReference type="RefSeq" id="WP_035070935.1">
    <property type="nucleotide sequence ID" value="NZ_JMIH01000014.1"/>
</dbReference>
<name>A0A074L0S0_9BACT</name>
<gene>
    <name evidence="1" type="ORF">EL17_03470</name>
</gene>
<keyword evidence="2" id="KW-1185">Reference proteome</keyword>
<comment type="caution">
    <text evidence="1">The sequence shown here is derived from an EMBL/GenBank/DDBJ whole genome shotgun (WGS) entry which is preliminary data.</text>
</comment>
<protein>
    <recommendedName>
        <fullName evidence="3">Peptidase S33 tripeptidyl aminopeptidase-like C-terminal domain-containing protein</fullName>
    </recommendedName>
</protein>
<dbReference type="Proteomes" id="UP000027821">
    <property type="component" value="Unassembled WGS sequence"/>
</dbReference>
<dbReference type="AlphaFoldDB" id="A0A074L0S0"/>